<dbReference type="Proteomes" id="UP001168146">
    <property type="component" value="Unassembled WGS sequence"/>
</dbReference>
<proteinExistence type="predicted"/>
<protein>
    <submittedName>
        <fullName evidence="1">Uncharacterized protein</fullName>
    </submittedName>
</protein>
<dbReference type="EMBL" id="JASUXU010000115">
    <property type="protein sequence ID" value="KAK0305291.1"/>
    <property type="molecule type" value="Genomic_DNA"/>
</dbReference>
<evidence type="ECO:0000313" key="1">
    <source>
        <dbReference type="EMBL" id="KAK0305291.1"/>
    </source>
</evidence>
<reference evidence="1" key="1">
    <citation type="submission" date="2021-12" db="EMBL/GenBank/DDBJ databases">
        <title>Black yeast isolated from Biological Soil Crust.</title>
        <authorList>
            <person name="Kurbessoian T."/>
        </authorList>
    </citation>
    <scope>NUCLEOTIDE SEQUENCE</scope>
    <source>
        <strain evidence="1">CCFEE 5208</strain>
    </source>
</reference>
<dbReference type="AlphaFoldDB" id="A0AAN6F5T9"/>
<sequence>MNDKHTNIAATLLSDLVPNDVTPCFDREASQKSMHFYTCMLEGTRAKALSRRRASGPTQAVPGTRRSFGSEMDEVVVQSVLA</sequence>
<organism evidence="1 2">
    <name type="scientific">Friedmanniomyces endolithicus</name>
    <dbReference type="NCBI Taxonomy" id="329885"/>
    <lineage>
        <taxon>Eukaryota</taxon>
        <taxon>Fungi</taxon>
        <taxon>Dikarya</taxon>
        <taxon>Ascomycota</taxon>
        <taxon>Pezizomycotina</taxon>
        <taxon>Dothideomycetes</taxon>
        <taxon>Dothideomycetidae</taxon>
        <taxon>Mycosphaerellales</taxon>
        <taxon>Teratosphaeriaceae</taxon>
        <taxon>Friedmanniomyces</taxon>
    </lineage>
</organism>
<comment type="caution">
    <text evidence="1">The sequence shown here is derived from an EMBL/GenBank/DDBJ whole genome shotgun (WGS) entry which is preliminary data.</text>
</comment>
<accession>A0AAN6F5T9</accession>
<name>A0AAN6F5T9_9PEZI</name>
<gene>
    <name evidence="1" type="ORF">LTR82_016849</name>
</gene>
<evidence type="ECO:0000313" key="2">
    <source>
        <dbReference type="Proteomes" id="UP001168146"/>
    </source>
</evidence>